<dbReference type="InterPro" id="IPR011989">
    <property type="entry name" value="ARM-like"/>
</dbReference>
<reference evidence="10 11" key="1">
    <citation type="journal article" date="2018" name="BMC Genomics">
        <title>The genome of Naegleria lovaniensis, the basis for a comparative approach to unravel pathogenicity factors of the human pathogenic amoeba N. fowleri.</title>
        <authorList>
            <person name="Liechti N."/>
            <person name="Schurch N."/>
            <person name="Bruggmann R."/>
            <person name="Wittwer M."/>
        </authorList>
    </citation>
    <scope>NUCLEOTIDE SEQUENCE [LARGE SCALE GENOMIC DNA]</scope>
    <source>
        <strain evidence="10 11">ATCC 30569</strain>
    </source>
</reference>
<dbReference type="EMBL" id="PYSW02000001">
    <property type="protein sequence ID" value="KAG2394281.1"/>
    <property type="molecule type" value="Genomic_DNA"/>
</dbReference>
<evidence type="ECO:0000256" key="1">
    <source>
        <dbReference type="ARBA" id="ARBA00004123"/>
    </source>
</evidence>
<evidence type="ECO:0000256" key="4">
    <source>
        <dbReference type="ARBA" id="ARBA00022448"/>
    </source>
</evidence>
<evidence type="ECO:0000256" key="7">
    <source>
        <dbReference type="ARBA" id="ARBA00023242"/>
    </source>
</evidence>
<dbReference type="InterPro" id="IPR013598">
    <property type="entry name" value="Exportin-1/Importin-b-like"/>
</dbReference>
<evidence type="ECO:0000313" key="10">
    <source>
        <dbReference type="EMBL" id="KAG2394281.1"/>
    </source>
</evidence>
<dbReference type="SUPFAM" id="SSF48371">
    <property type="entry name" value="ARM repeat"/>
    <property type="match status" value="1"/>
</dbReference>
<dbReference type="Pfam" id="PF08389">
    <property type="entry name" value="Xpo1"/>
    <property type="match status" value="1"/>
</dbReference>
<dbReference type="GeneID" id="68096500"/>
<dbReference type="GO" id="GO:0005049">
    <property type="term" value="F:nuclear export signal receptor activity"/>
    <property type="evidence" value="ECO:0007669"/>
    <property type="project" value="InterPro"/>
</dbReference>
<evidence type="ECO:0000259" key="9">
    <source>
        <dbReference type="Pfam" id="PF08389"/>
    </source>
</evidence>
<sequence>MEHSSPMIGGPFQEGPIDPATGTTLSLEKLQSLLDLYYSGTLYISTPSGGMNQQNQQQQTNIETMLQRSFGSDRDCWKKGILLLLSSASSTNASSLQHVQWFALTLLEESVHHVSYWQNQMTIEERQQVGNVLMTNILPNFRHFATPIWRKACKVVVEIAKMEWPQSWPNLLPQIFQIGNNSETAVVALTILQMLSEEISNMSGESKQDKDDIPEDRKETLYNSMLQVVDDLLKFLESILSSLYPGYYGAMLQAFIENNAQSLEQFFQQFKSVSEITISSLDCLTHVLSWVSPIEKYLLAHSSLFSNIVQYSSLYFNIHNCNSSLEKAKENIESVVSEISIKALNCFNEIISKPMRTTGLGQQNAQLLGTLLNTMYATMLQLLQNYINLFNINDTSKKEDLVEKFSQGQHEEFVHKMNLILQGFSENHLSRILLCESPENVSSDLAWLGLNFPVTTFIEILFSYTTLQFTTDNYQTAITIWNQFIDSMMNSFDDMAAFAHFDFFKRALLSLVDDVLRRTNFRDMKNYFNTKLSANVDLEYLNELDDEKKDVHNATELDNYLEICIDVVGNIAEIFPNETVQLVIEKFNMLVDVEFSQNLFGKLFLSKIQQQQLLSSEEVDYTKTVCKDVRSLIITLTRLSNVLVCHFETMFSIATTVISKVLTIQNMAIRNIFSDNNSQIALLLRSSHPHSSTLGLFRLTGETFSFLQQYTRWISLFGSNISQGILDAFTKQNSANNVPADLAEMQSQYGALVTSIIENIIQSLIISSSATDFTIPYEIVSSSVNLLLFMTSALSQLDYTLQTPPSWNAIAYKHVTSTSIEEIKSFNEIIIPNMHSMLSSLSARYPPLLENAESILSKLYVSVSVSILNRIRIIPLTVENMDTKKAQTVVYEMYNNVLGSQLITPFEQAIQMLNTQHSSDLVQFISLLFKISQSVLRNIKHQLKQCKQVGFEVMKKVTAPDLIVNLMNFTLNHSSDKAYLALLEIIIDLQINLFDDWKAEVGHDYVNGIINTFMDILTRSSSVSVFMKEPIGRNVLIQFLKLLKALVSDGSGKYAGNIAKIIYISRTLIYPELKNVGEGKLSGNVGAIEVLPYYYDMLFGILHYNWKHFFSAQMVNNAFQEMQCTSNEAFEEFCFIMECFLNSFFSTDITIFKTNLAHLESLNDHHKFYERPIFKQRIPNFGNHSIMDSFMNAFLNILIAKSHNLYKNDLLLTIFNMVNAGNWNHFANYIQEFLSSDNKLVQKLTNEQKQQLLVRLVMKPDSYDEHDWKSFQNFSRRLSQFTNDLSYSVKQNTRSGLSFLTMV</sequence>
<dbReference type="PANTHER" id="PTHR21452:SF4">
    <property type="entry name" value="EXPORTIN-6"/>
    <property type="match status" value="1"/>
</dbReference>
<evidence type="ECO:0000256" key="2">
    <source>
        <dbReference type="ARBA" id="ARBA00004496"/>
    </source>
</evidence>
<dbReference type="PANTHER" id="PTHR21452">
    <property type="entry name" value="EXPORTIN-6"/>
    <property type="match status" value="1"/>
</dbReference>
<keyword evidence="6" id="KW-0653">Protein transport</keyword>
<keyword evidence="5" id="KW-0963">Cytoplasm</keyword>
<gene>
    <name evidence="10" type="ORF">C9374_004045</name>
</gene>
<keyword evidence="7" id="KW-0539">Nucleus</keyword>
<dbReference type="Proteomes" id="UP000816034">
    <property type="component" value="Unassembled WGS sequence"/>
</dbReference>
<comment type="similarity">
    <text evidence="3">Belongs to the exportin family.</text>
</comment>
<dbReference type="GO" id="GO:0005737">
    <property type="term" value="C:cytoplasm"/>
    <property type="evidence" value="ECO:0007669"/>
    <property type="project" value="UniProtKB-SubCell"/>
</dbReference>
<dbReference type="GO" id="GO:0006611">
    <property type="term" value="P:protein export from nucleus"/>
    <property type="evidence" value="ECO:0007669"/>
    <property type="project" value="InterPro"/>
</dbReference>
<accession>A0AA88KSQ0</accession>
<evidence type="ECO:0000256" key="3">
    <source>
        <dbReference type="ARBA" id="ARBA00009466"/>
    </source>
</evidence>
<evidence type="ECO:0000256" key="5">
    <source>
        <dbReference type="ARBA" id="ARBA00022490"/>
    </source>
</evidence>
<proteinExistence type="inferred from homology"/>
<evidence type="ECO:0000256" key="8">
    <source>
        <dbReference type="SAM" id="MobiDB-lite"/>
    </source>
</evidence>
<comment type="caution">
    <text evidence="10">The sequence shown here is derived from an EMBL/GenBank/DDBJ whole genome shotgun (WGS) entry which is preliminary data.</text>
</comment>
<dbReference type="RefSeq" id="XP_044556175.1">
    <property type="nucleotide sequence ID" value="XM_044693641.1"/>
</dbReference>
<feature type="domain" description="Exportin-1/Importin-beta-like" evidence="9">
    <location>
        <begin position="148"/>
        <end position="292"/>
    </location>
</feature>
<comment type="subcellular location">
    <subcellularLocation>
        <location evidence="2">Cytoplasm</location>
    </subcellularLocation>
    <subcellularLocation>
        <location evidence="1">Nucleus</location>
    </subcellularLocation>
</comment>
<protein>
    <recommendedName>
        <fullName evidence="9">Exportin-1/Importin-beta-like domain-containing protein</fullName>
    </recommendedName>
</protein>
<evidence type="ECO:0000256" key="6">
    <source>
        <dbReference type="ARBA" id="ARBA00022927"/>
    </source>
</evidence>
<keyword evidence="4" id="KW-0813">Transport</keyword>
<dbReference type="InterPro" id="IPR016024">
    <property type="entry name" value="ARM-type_fold"/>
</dbReference>
<name>A0AA88KSQ0_NAELO</name>
<dbReference type="GO" id="GO:0005634">
    <property type="term" value="C:nucleus"/>
    <property type="evidence" value="ECO:0007669"/>
    <property type="project" value="UniProtKB-SubCell"/>
</dbReference>
<dbReference type="InterPro" id="IPR040016">
    <property type="entry name" value="XPO6"/>
</dbReference>
<feature type="region of interest" description="Disordered" evidence="8">
    <location>
        <begin position="1"/>
        <end position="20"/>
    </location>
</feature>
<dbReference type="Gene3D" id="1.25.10.10">
    <property type="entry name" value="Leucine-rich Repeat Variant"/>
    <property type="match status" value="1"/>
</dbReference>
<evidence type="ECO:0000313" key="11">
    <source>
        <dbReference type="Proteomes" id="UP000816034"/>
    </source>
</evidence>
<organism evidence="10 11">
    <name type="scientific">Naegleria lovaniensis</name>
    <name type="common">Amoeba</name>
    <dbReference type="NCBI Taxonomy" id="51637"/>
    <lineage>
        <taxon>Eukaryota</taxon>
        <taxon>Discoba</taxon>
        <taxon>Heterolobosea</taxon>
        <taxon>Tetramitia</taxon>
        <taxon>Eutetramitia</taxon>
        <taxon>Vahlkampfiidae</taxon>
        <taxon>Naegleria</taxon>
    </lineage>
</organism>
<keyword evidence="11" id="KW-1185">Reference proteome</keyword>